<reference evidence="1" key="1">
    <citation type="submission" date="2004-02" db="EMBL/GenBank/DDBJ databases">
        <authorList>
            <consortium name="DOE Joint Genome Institute"/>
        </authorList>
    </citation>
    <scope>NUCLEOTIDE SEQUENCE [LARGE SCALE GENOMIC DNA]</scope>
    <source>
        <strain evidence="1">WH 8501</strain>
    </source>
</reference>
<reference evidence="1" key="2">
    <citation type="submission" date="2005-06" db="EMBL/GenBank/DDBJ databases">
        <title>Sequencing of the draft genome and assembly of Crocosphaera watsonii WH 8501.</title>
        <authorList>
            <consortium name="US DOE Joint Genome Institute (JGI-PGF)"/>
            <person name="Copeland A."/>
            <person name="Lucas S."/>
            <person name="Lapidus A."/>
            <person name="Barry K."/>
            <person name="Detter C."/>
            <person name="Glavina T."/>
            <person name="Hammon N."/>
            <person name="Israni S."/>
            <person name="Pitluck S."/>
            <person name="Richardson P."/>
        </authorList>
    </citation>
    <scope>NUCLEOTIDE SEQUENCE [LARGE SCALE GENOMIC DNA]</scope>
    <source>
        <strain evidence="1">WH 8501</strain>
    </source>
</reference>
<reference evidence="1" key="3">
    <citation type="submission" date="2016-12" db="EMBL/GenBank/DDBJ databases">
        <title>Annotation of the draft genome assembly of Crocosphaera watsonii WH 8501.</title>
        <authorList>
            <consortium name="US DOE Joint Genome Institute (JGI-ORNL)"/>
            <person name="Larimer F."/>
            <person name="Land M."/>
        </authorList>
    </citation>
    <scope>NUCLEOTIDE SEQUENCE</scope>
    <source>
        <strain evidence="1">WH 8501</strain>
    </source>
</reference>
<organism evidence="1 2">
    <name type="scientific">Crocosphaera watsonii WH 8501</name>
    <dbReference type="NCBI Taxonomy" id="165597"/>
    <lineage>
        <taxon>Bacteria</taxon>
        <taxon>Bacillati</taxon>
        <taxon>Cyanobacteriota</taxon>
        <taxon>Cyanophyceae</taxon>
        <taxon>Oscillatoriophycideae</taxon>
        <taxon>Chroococcales</taxon>
        <taxon>Aphanothecaceae</taxon>
        <taxon>Crocosphaera</taxon>
    </lineage>
</organism>
<protein>
    <submittedName>
        <fullName evidence="1">Uncharacterized protein</fullName>
    </submittedName>
</protein>
<dbReference type="AlphaFoldDB" id="Q4BZR5"/>
<proteinExistence type="predicted"/>
<name>Q4BZR5_CROWT</name>
<dbReference type="Proteomes" id="UP000003922">
    <property type="component" value="Unassembled WGS sequence"/>
</dbReference>
<accession>Q4BZR5</accession>
<comment type="caution">
    <text evidence="1">The sequence shown here is derived from an EMBL/GenBank/DDBJ whole genome shotgun (WGS) entry which is preliminary data.</text>
</comment>
<gene>
    <name evidence="1" type="ORF">CwatDRAFT_2479</name>
</gene>
<dbReference type="EMBL" id="AADV02000073">
    <property type="protein sequence ID" value="EAM49395.1"/>
    <property type="molecule type" value="Genomic_DNA"/>
</dbReference>
<dbReference type="KEGG" id="cwa:CwatDRAFT_2479"/>
<evidence type="ECO:0000313" key="2">
    <source>
        <dbReference type="Proteomes" id="UP000003922"/>
    </source>
</evidence>
<sequence>MFKSRPSANEIDAMYNDVMTAIDSAIDKIVDSKEVVLTVVSRLLSQASADYQDSVIMNLNSKKYRVVELPEYQDVWGFLNIENGGLRCG</sequence>
<evidence type="ECO:0000313" key="1">
    <source>
        <dbReference type="EMBL" id="EAM49395.1"/>
    </source>
</evidence>
<keyword evidence="2" id="KW-1185">Reference proteome</keyword>